<sequence>VSGYFKRTVKYSDIAHVTLITVPNPKKPTVMAIFQTNNRQAYYLRFSQQISDVIANIRKYLGSNVGIEVQSMM</sequence>
<evidence type="ECO:0000313" key="2">
    <source>
        <dbReference type="Proteomes" id="UP001237784"/>
    </source>
</evidence>
<dbReference type="Proteomes" id="UP001237784">
    <property type="component" value="Unassembled WGS sequence"/>
</dbReference>
<reference evidence="1" key="1">
    <citation type="submission" date="2023-05" db="EMBL/GenBank/DDBJ databases">
        <title>Cataloging the Phylogenetic Diversity of Human Bladder Bacteria.</title>
        <authorList>
            <person name="Du J."/>
        </authorList>
    </citation>
    <scope>NUCLEOTIDE SEQUENCE</scope>
    <source>
        <strain evidence="1">UMB6789</strain>
    </source>
</reference>
<organism evidence="1 2">
    <name type="scientific">Gardnerella vaginalis</name>
    <dbReference type="NCBI Taxonomy" id="2702"/>
    <lineage>
        <taxon>Bacteria</taxon>
        <taxon>Bacillati</taxon>
        <taxon>Actinomycetota</taxon>
        <taxon>Actinomycetes</taxon>
        <taxon>Bifidobacteriales</taxon>
        <taxon>Bifidobacteriaceae</taxon>
        <taxon>Gardnerella</taxon>
    </lineage>
</organism>
<feature type="non-terminal residue" evidence="1">
    <location>
        <position position="1"/>
    </location>
</feature>
<comment type="caution">
    <text evidence="1">The sequence shown here is derived from an EMBL/GenBank/DDBJ whole genome shotgun (WGS) entry which is preliminary data.</text>
</comment>
<gene>
    <name evidence="1" type="ORF">QP372_07955</name>
</gene>
<name>A0AAW6XZU0_GARVA</name>
<dbReference type="AlphaFoldDB" id="A0AAW6XZU0"/>
<evidence type="ECO:0000313" key="1">
    <source>
        <dbReference type="EMBL" id="MDK7064428.1"/>
    </source>
</evidence>
<accession>A0AAW6XZU0</accession>
<protein>
    <submittedName>
        <fullName evidence="1">Uncharacterized protein</fullName>
    </submittedName>
</protein>
<dbReference type="EMBL" id="JASOME010000238">
    <property type="protein sequence ID" value="MDK7064428.1"/>
    <property type="molecule type" value="Genomic_DNA"/>
</dbReference>
<proteinExistence type="predicted"/>